<keyword evidence="4 10" id="KW-0436">Ligase</keyword>
<dbReference type="GO" id="GO:0005524">
    <property type="term" value="F:ATP binding"/>
    <property type="evidence" value="ECO:0007669"/>
    <property type="project" value="UniProtKB-KW"/>
</dbReference>
<dbReference type="CDD" id="cd00814">
    <property type="entry name" value="MetRS_core"/>
    <property type="match status" value="1"/>
</dbReference>
<dbReference type="SUPFAM" id="SSF47323">
    <property type="entry name" value="Anticodon-binding domain of a subclass of class I aminoacyl-tRNA synthetases"/>
    <property type="match status" value="1"/>
</dbReference>
<keyword evidence="8 10" id="KW-0030">Aminoacyl-tRNA synthetase</keyword>
<sequence>MGKFYITTTLPYVNSSPHIGFAMEIVRADAMARVHRLIGDEVFFNTGTDEHGQKIYQEALKANQTPQNYVDEWAAKFELLKKALNLSYDNFIRTTDEHHIKAAQEIWRRCKANGDIYKTKYQMKYCIGCELEKTDSELVGGKCPLHPKMELEIRDEENYFFRFSKYQRWLIDLYDSQPDFIVPRFRQEEIKEFVAKSLTDFSISRLKTRMPWGVDVPDDPDHVEYVWFDALTSYISALGWPEDEKKFGEWWPGIQIAGKDNLRQQTAMWQAMLMSAGLPTSKQVFVEGFINSGGQKMSKSLGNVIDPIEYVEKYGTEAVRYYILAKFSSFEDSDITAEKFEEAYNADLANGLGNLVARVSTMVENAGLAVEEKDMKVSDQVVTMTYGWTFDEAMTLIWEDIKKTDTVINEKQVWKLTGDKQKVALIDLVDRLRQIGTDLQPFLPETAGKILKTFAGPTIKKSEILFPRLK</sequence>
<evidence type="ECO:0000259" key="11">
    <source>
        <dbReference type="Pfam" id="PF09334"/>
    </source>
</evidence>
<dbReference type="NCBIfam" id="TIGR00398">
    <property type="entry name" value="metG"/>
    <property type="match status" value="1"/>
</dbReference>
<dbReference type="EC" id="6.1.1.10" evidence="2"/>
<feature type="domain" description="Methionyl/Leucyl tRNA synthetase" evidence="11">
    <location>
        <begin position="152"/>
        <end position="359"/>
    </location>
</feature>
<keyword evidence="5 10" id="KW-0547">Nucleotide-binding</keyword>
<evidence type="ECO:0000256" key="5">
    <source>
        <dbReference type="ARBA" id="ARBA00022741"/>
    </source>
</evidence>
<keyword evidence="6 10" id="KW-0067">ATP-binding</keyword>
<dbReference type="InterPro" id="IPR033911">
    <property type="entry name" value="MetRS_core"/>
</dbReference>
<dbReference type="EMBL" id="MFAG01000041">
    <property type="protein sequence ID" value="OGD71058.1"/>
    <property type="molecule type" value="Genomic_DNA"/>
</dbReference>
<evidence type="ECO:0000256" key="9">
    <source>
        <dbReference type="ARBA" id="ARBA00030904"/>
    </source>
</evidence>
<comment type="caution">
    <text evidence="12">The sequence shown here is derived from an EMBL/GenBank/DDBJ whole genome shotgun (WGS) entry which is preliminary data.</text>
</comment>
<dbReference type="Pfam" id="PF09334">
    <property type="entry name" value="tRNA-synt_1g"/>
    <property type="match status" value="2"/>
</dbReference>
<proteinExistence type="inferred from homology"/>
<evidence type="ECO:0000256" key="7">
    <source>
        <dbReference type="ARBA" id="ARBA00022917"/>
    </source>
</evidence>
<dbReference type="InterPro" id="IPR023457">
    <property type="entry name" value="Met-tRNA_synth_2"/>
</dbReference>
<dbReference type="SUPFAM" id="SSF52374">
    <property type="entry name" value="Nucleotidylyl transferase"/>
    <property type="match status" value="1"/>
</dbReference>
<dbReference type="Gene3D" id="1.10.730.10">
    <property type="entry name" value="Isoleucyl-tRNA Synthetase, Domain 1"/>
    <property type="match status" value="1"/>
</dbReference>
<evidence type="ECO:0000256" key="2">
    <source>
        <dbReference type="ARBA" id="ARBA00012838"/>
    </source>
</evidence>
<accession>A0A1F5EUH5</accession>
<gene>
    <name evidence="12" type="ORF">A2703_01310</name>
</gene>
<dbReference type="PANTHER" id="PTHR43326">
    <property type="entry name" value="METHIONYL-TRNA SYNTHETASE"/>
    <property type="match status" value="1"/>
</dbReference>
<keyword evidence="7 10" id="KW-0648">Protein biosynthesis</keyword>
<evidence type="ECO:0000256" key="3">
    <source>
        <dbReference type="ARBA" id="ARBA00018753"/>
    </source>
</evidence>
<comment type="function">
    <text evidence="1">Is required not only for elongation of protein synthesis but also for the initiation of all mRNA translation through initiator tRNA(fMet) aminoacylation.</text>
</comment>
<protein>
    <recommendedName>
        <fullName evidence="3">Methionine--tRNA ligase</fullName>
        <ecNumber evidence="2">6.1.1.10</ecNumber>
    </recommendedName>
    <alternativeName>
        <fullName evidence="9">Methionyl-tRNA synthetase</fullName>
    </alternativeName>
</protein>
<feature type="domain" description="Methionyl/Leucyl tRNA synthetase" evidence="11">
    <location>
        <begin position="5"/>
        <end position="145"/>
    </location>
</feature>
<dbReference type="Gene3D" id="3.40.50.620">
    <property type="entry name" value="HUPs"/>
    <property type="match status" value="1"/>
</dbReference>
<evidence type="ECO:0000256" key="8">
    <source>
        <dbReference type="ARBA" id="ARBA00023146"/>
    </source>
</evidence>
<dbReference type="InterPro" id="IPR015413">
    <property type="entry name" value="Methionyl/Leucyl_tRNA_Synth"/>
</dbReference>
<dbReference type="FunFam" id="2.170.220.10:FF:000003">
    <property type="entry name" value="Methionine--tRNA ligase"/>
    <property type="match status" value="1"/>
</dbReference>
<dbReference type="GO" id="GO:0004825">
    <property type="term" value="F:methionine-tRNA ligase activity"/>
    <property type="evidence" value="ECO:0007669"/>
    <property type="project" value="UniProtKB-EC"/>
</dbReference>
<dbReference type="PANTHER" id="PTHR43326:SF1">
    <property type="entry name" value="METHIONINE--TRNA LIGASE, MITOCHONDRIAL"/>
    <property type="match status" value="1"/>
</dbReference>
<evidence type="ECO:0000313" key="12">
    <source>
        <dbReference type="EMBL" id="OGD71058.1"/>
    </source>
</evidence>
<dbReference type="InterPro" id="IPR009080">
    <property type="entry name" value="tRNAsynth_Ia_anticodon-bd"/>
</dbReference>
<dbReference type="PRINTS" id="PR01041">
    <property type="entry name" value="TRNASYNTHMET"/>
</dbReference>
<dbReference type="Gene3D" id="2.170.220.10">
    <property type="match status" value="1"/>
</dbReference>
<comment type="similarity">
    <text evidence="10">Belongs to the class-I aminoacyl-tRNA synthetase family.</text>
</comment>
<dbReference type="InterPro" id="IPR014758">
    <property type="entry name" value="Met-tRNA_synth"/>
</dbReference>
<name>A0A1F5EUH5_9BACT</name>
<reference evidence="12 13" key="1">
    <citation type="journal article" date="2016" name="Nat. Commun.">
        <title>Thousands of microbial genomes shed light on interconnected biogeochemical processes in an aquifer system.</title>
        <authorList>
            <person name="Anantharaman K."/>
            <person name="Brown C.T."/>
            <person name="Hug L.A."/>
            <person name="Sharon I."/>
            <person name="Castelle C.J."/>
            <person name="Probst A.J."/>
            <person name="Thomas B.C."/>
            <person name="Singh A."/>
            <person name="Wilkins M.J."/>
            <person name="Karaoz U."/>
            <person name="Brodie E.L."/>
            <person name="Williams K.H."/>
            <person name="Hubbard S.S."/>
            <person name="Banfield J.F."/>
        </authorList>
    </citation>
    <scope>NUCLEOTIDE SEQUENCE [LARGE SCALE GENOMIC DNA]</scope>
</reference>
<evidence type="ECO:0000313" key="13">
    <source>
        <dbReference type="Proteomes" id="UP000177979"/>
    </source>
</evidence>
<dbReference type="Proteomes" id="UP000177979">
    <property type="component" value="Unassembled WGS sequence"/>
</dbReference>
<evidence type="ECO:0000256" key="10">
    <source>
        <dbReference type="RuleBase" id="RU363039"/>
    </source>
</evidence>
<organism evidence="12 13">
    <name type="scientific">Candidatus Collierbacteria bacterium RIFCSPHIGHO2_01_FULL_50_25</name>
    <dbReference type="NCBI Taxonomy" id="1817722"/>
    <lineage>
        <taxon>Bacteria</taxon>
        <taxon>Candidatus Collieribacteriota</taxon>
    </lineage>
</organism>
<evidence type="ECO:0000256" key="6">
    <source>
        <dbReference type="ARBA" id="ARBA00022840"/>
    </source>
</evidence>
<dbReference type="InterPro" id="IPR014729">
    <property type="entry name" value="Rossmann-like_a/b/a_fold"/>
</dbReference>
<evidence type="ECO:0000256" key="1">
    <source>
        <dbReference type="ARBA" id="ARBA00003314"/>
    </source>
</evidence>
<dbReference type="STRING" id="1817722.A2703_01310"/>
<dbReference type="GO" id="GO:0006431">
    <property type="term" value="P:methionyl-tRNA aminoacylation"/>
    <property type="evidence" value="ECO:0007669"/>
    <property type="project" value="InterPro"/>
</dbReference>
<dbReference type="AlphaFoldDB" id="A0A1F5EUH5"/>
<evidence type="ECO:0000256" key="4">
    <source>
        <dbReference type="ARBA" id="ARBA00022598"/>
    </source>
</evidence>